<evidence type="ECO:0000313" key="1">
    <source>
        <dbReference type="EMBL" id="UTO17171.1"/>
    </source>
</evidence>
<dbReference type="RefSeq" id="WP_054614960.1">
    <property type="nucleotide sequence ID" value="NZ_CP101125.1"/>
</dbReference>
<proteinExistence type="predicted"/>
<dbReference type="Proteomes" id="UP001059607">
    <property type="component" value="Chromosome"/>
</dbReference>
<accession>A0ABY5EP82</accession>
<reference evidence="1" key="1">
    <citation type="submission" date="2022-07" db="EMBL/GenBank/DDBJ databases">
        <title>Pseudomonas nunamit sp. nov. an antifungal species isolated from Greenland.</title>
        <authorList>
            <person name="Ntana F."/>
            <person name="Hennessy R.C."/>
            <person name="Zervas A."/>
            <person name="Stougaard P."/>
        </authorList>
    </citation>
    <scope>NUCLEOTIDE SEQUENCE</scope>
    <source>
        <strain evidence="1">In5</strain>
    </source>
</reference>
<protein>
    <submittedName>
        <fullName evidence="1">Uncharacterized protein</fullName>
    </submittedName>
</protein>
<dbReference type="EMBL" id="CP101125">
    <property type="protein sequence ID" value="UTO17171.1"/>
    <property type="molecule type" value="Genomic_DNA"/>
</dbReference>
<gene>
    <name evidence="1" type="ORF">NK667_12725</name>
</gene>
<keyword evidence="2" id="KW-1185">Reference proteome</keyword>
<organism evidence="1 2">
    <name type="scientific">Pseudomonas nunensis</name>
    <dbReference type="NCBI Taxonomy" id="2961896"/>
    <lineage>
        <taxon>Bacteria</taxon>
        <taxon>Pseudomonadati</taxon>
        <taxon>Pseudomonadota</taxon>
        <taxon>Gammaproteobacteria</taxon>
        <taxon>Pseudomonadales</taxon>
        <taxon>Pseudomonadaceae</taxon>
        <taxon>Pseudomonas</taxon>
    </lineage>
</organism>
<evidence type="ECO:0000313" key="2">
    <source>
        <dbReference type="Proteomes" id="UP001059607"/>
    </source>
</evidence>
<name>A0ABY5EP82_9PSED</name>
<sequence length="98" mass="11163">MRPFIGTLARSGSWQVDVVALKKQVPMRSLILEVPNGRELIDELDDATALMMSIPVNFIGGTQWQEASSRQQQAFIKWRDYLHHMADGRVRVEILKVA</sequence>